<feature type="domain" description="GAG-pre-integrase" evidence="2">
    <location>
        <begin position="339"/>
        <end position="392"/>
    </location>
</feature>
<protein>
    <recommendedName>
        <fullName evidence="6">GAG-pre-integrase domain-containing protein</fullName>
    </recommendedName>
</protein>
<evidence type="ECO:0000313" key="4">
    <source>
        <dbReference type="EMBL" id="KAI9154455.1"/>
    </source>
</evidence>
<keyword evidence="5" id="KW-1185">Reference proteome</keyword>
<dbReference type="InterPro" id="IPR054722">
    <property type="entry name" value="PolX-like_BBD"/>
</dbReference>
<sequence length="450" mass="50350">MGLNDSYSTVRGQILLMNPLSSVRQVYSSVSQEEKQRLLSSTHAAVDSGGNAAMAVRSKSTSIRSKRYDRQLGSPDFRSHEKQLENLSGVRRVDHDRGRTGSGRGSPNYTHCGNMGHWIQTCYEIIGYPVGHPKAKGPRRYNNNNRPANNINHTFPIANHVSEGFSKDDGNKIVGISQIQMQQLLSLIDNKNEGSNSQANATIKPGLSIVNSCNWIIDSGATDHISSLSNLFFCKNKNCSLPSVLLPSGEKANIVSKGSLFLNSVYYLHDVLCVPTFKVDLMSVRRLTRALNCSITFFPYWCVLQDLATRRMIGLGKQNDGLYYMVALTTEKTKITSPVNRPACNLTLSSTDLWHKRLCHASPPRLSFIAKNFKIFSIQSNNARHICPLAKQSRLPVSPSVISSIKPFDLIHCDIWGHYRHSSLSSAYYFLTIVDDFACFTWIFLMRHKD</sequence>
<dbReference type="PANTHER" id="PTHR34222">
    <property type="entry name" value="GAG_PRE-INTEGRS DOMAIN-CONTAINING PROTEIN"/>
    <property type="match status" value="1"/>
</dbReference>
<evidence type="ECO:0000313" key="5">
    <source>
        <dbReference type="Proteomes" id="UP001064489"/>
    </source>
</evidence>
<accession>A0AAD5I7L0</accession>
<gene>
    <name evidence="4" type="ORF">LWI28_026548</name>
</gene>
<dbReference type="Pfam" id="PF13976">
    <property type="entry name" value="gag_pre-integrs"/>
    <property type="match status" value="1"/>
</dbReference>
<dbReference type="AlphaFoldDB" id="A0AAD5I7L0"/>
<comment type="caution">
    <text evidence="4">The sequence shown here is derived from an EMBL/GenBank/DDBJ whole genome shotgun (WGS) entry which is preliminary data.</text>
</comment>
<evidence type="ECO:0000259" key="3">
    <source>
        <dbReference type="Pfam" id="PF22936"/>
    </source>
</evidence>
<evidence type="ECO:0000259" key="2">
    <source>
        <dbReference type="Pfam" id="PF13976"/>
    </source>
</evidence>
<reference evidence="4" key="1">
    <citation type="journal article" date="2022" name="Plant J.">
        <title>Strategies of tolerance reflected in two North American maple genomes.</title>
        <authorList>
            <person name="McEvoy S.L."/>
            <person name="Sezen U.U."/>
            <person name="Trouern-Trend A."/>
            <person name="McMahon S.M."/>
            <person name="Schaberg P.G."/>
            <person name="Yang J."/>
            <person name="Wegrzyn J.L."/>
            <person name="Swenson N.G."/>
        </authorList>
    </citation>
    <scope>NUCLEOTIDE SEQUENCE</scope>
    <source>
        <strain evidence="4">91603</strain>
    </source>
</reference>
<evidence type="ECO:0000256" key="1">
    <source>
        <dbReference type="SAM" id="MobiDB-lite"/>
    </source>
</evidence>
<feature type="domain" description="Retrovirus-related Pol polyprotein from transposon TNT 1-94-like beta-barrel" evidence="3">
    <location>
        <begin position="215"/>
        <end position="289"/>
    </location>
</feature>
<reference evidence="4" key="2">
    <citation type="submission" date="2023-02" db="EMBL/GenBank/DDBJ databases">
        <authorList>
            <person name="Swenson N.G."/>
            <person name="Wegrzyn J.L."/>
            <person name="Mcevoy S.L."/>
        </authorList>
    </citation>
    <scope>NUCLEOTIDE SEQUENCE</scope>
    <source>
        <strain evidence="4">91603</strain>
        <tissue evidence="4">Leaf</tissue>
    </source>
</reference>
<organism evidence="4 5">
    <name type="scientific">Acer negundo</name>
    <name type="common">Box elder</name>
    <dbReference type="NCBI Taxonomy" id="4023"/>
    <lineage>
        <taxon>Eukaryota</taxon>
        <taxon>Viridiplantae</taxon>
        <taxon>Streptophyta</taxon>
        <taxon>Embryophyta</taxon>
        <taxon>Tracheophyta</taxon>
        <taxon>Spermatophyta</taxon>
        <taxon>Magnoliopsida</taxon>
        <taxon>eudicotyledons</taxon>
        <taxon>Gunneridae</taxon>
        <taxon>Pentapetalae</taxon>
        <taxon>rosids</taxon>
        <taxon>malvids</taxon>
        <taxon>Sapindales</taxon>
        <taxon>Sapindaceae</taxon>
        <taxon>Hippocastanoideae</taxon>
        <taxon>Acereae</taxon>
        <taxon>Acer</taxon>
    </lineage>
</organism>
<dbReference type="EMBL" id="JAJSOW010000108">
    <property type="protein sequence ID" value="KAI9154455.1"/>
    <property type="molecule type" value="Genomic_DNA"/>
</dbReference>
<proteinExistence type="predicted"/>
<evidence type="ECO:0008006" key="6">
    <source>
        <dbReference type="Google" id="ProtNLM"/>
    </source>
</evidence>
<dbReference type="Pfam" id="PF22936">
    <property type="entry name" value="Pol_BBD"/>
    <property type="match status" value="1"/>
</dbReference>
<feature type="region of interest" description="Disordered" evidence="1">
    <location>
        <begin position="50"/>
        <end position="87"/>
    </location>
</feature>
<name>A0AAD5I7L0_ACENE</name>
<dbReference type="InterPro" id="IPR025724">
    <property type="entry name" value="GAG-pre-integrase_dom"/>
</dbReference>
<dbReference type="Proteomes" id="UP001064489">
    <property type="component" value="Chromosome 11"/>
</dbReference>
<dbReference type="PANTHER" id="PTHR34222:SF99">
    <property type="entry name" value="PROTEIN, PUTATIVE-RELATED"/>
    <property type="match status" value="1"/>
</dbReference>